<dbReference type="CDD" id="cd01146">
    <property type="entry name" value="FhuD"/>
    <property type="match status" value="1"/>
</dbReference>
<dbReference type="PROSITE" id="PS50983">
    <property type="entry name" value="FE_B12_PBP"/>
    <property type="match status" value="1"/>
</dbReference>
<evidence type="ECO:0000256" key="4">
    <source>
        <dbReference type="ARBA" id="ARBA00022729"/>
    </source>
</evidence>
<evidence type="ECO:0000256" key="2">
    <source>
        <dbReference type="ARBA" id="ARBA00008814"/>
    </source>
</evidence>
<dbReference type="GO" id="GO:0030288">
    <property type="term" value="C:outer membrane-bounded periplasmic space"/>
    <property type="evidence" value="ECO:0007669"/>
    <property type="project" value="TreeGrafter"/>
</dbReference>
<keyword evidence="4" id="KW-0732">Signal</keyword>
<comment type="similarity">
    <text evidence="2">Belongs to the bacterial solute-binding protein 8 family.</text>
</comment>
<dbReference type="PROSITE" id="PS51257">
    <property type="entry name" value="PROKAR_LIPOPROTEIN"/>
    <property type="match status" value="1"/>
</dbReference>
<evidence type="ECO:0000313" key="7">
    <source>
        <dbReference type="EMBL" id="QNV41083.1"/>
    </source>
</evidence>
<gene>
    <name evidence="7" type="ORF">IDM48_10145</name>
</gene>
<reference evidence="7 8" key="1">
    <citation type="submission" date="2020-09" db="EMBL/GenBank/DDBJ databases">
        <title>Investigation of environmental microbe.</title>
        <authorList>
            <person name="Ou Y."/>
            <person name="Kang Q."/>
        </authorList>
    </citation>
    <scope>NUCLEOTIDE SEQUENCE [LARGE SCALE GENOMIC DNA]</scope>
    <source>
        <strain evidence="7 8">KJZ-9</strain>
    </source>
</reference>
<sequence length="350" mass="36930">MYSFEKISSASMSRRTLGGAFLGGVASLALTACGSSTDSASSNNSSSTAENTPAAPAPSALPDGMGTTAASGEFPRTVKHFRGEAKLDKKPEKIVVIATGQLDDVLALGVVPVAATTAKDADVVPQYLRDAYSNQVKELDAIKTVGKRTAPDTEAIANLQPDLILLNNTQDDESIYESLSAIAPIVVTEGTGVNWKQDFQLVAAAIGDTDRAQQAMGDYQKAAQELGDSVEDSTTFSFLRQSADRIRIWGISSFVGSICEDAGLARPETQQFAKTSQDISSEQLDQANGDWLFYGVQGGDASTLTGEALWETLAPVADKKAIQVDDEMFYINAGITAARGVVNTIKDAVK</sequence>
<dbReference type="PANTHER" id="PTHR30532">
    <property type="entry name" value="IRON III DICITRATE-BINDING PERIPLASMIC PROTEIN"/>
    <property type="match status" value="1"/>
</dbReference>
<evidence type="ECO:0000313" key="8">
    <source>
        <dbReference type="Proteomes" id="UP000516421"/>
    </source>
</evidence>
<evidence type="ECO:0000256" key="1">
    <source>
        <dbReference type="ARBA" id="ARBA00004196"/>
    </source>
</evidence>
<dbReference type="AlphaFoldDB" id="A0A7H2BN37"/>
<evidence type="ECO:0000259" key="6">
    <source>
        <dbReference type="PROSITE" id="PS50983"/>
    </source>
</evidence>
<dbReference type="Gene3D" id="3.40.50.1980">
    <property type="entry name" value="Nitrogenase molybdenum iron protein domain"/>
    <property type="match status" value="2"/>
</dbReference>
<dbReference type="InterPro" id="IPR002491">
    <property type="entry name" value="ABC_transptr_periplasmic_BD"/>
</dbReference>
<feature type="compositionally biased region" description="Low complexity" evidence="5">
    <location>
        <begin position="37"/>
        <end position="60"/>
    </location>
</feature>
<dbReference type="InterPro" id="IPR051313">
    <property type="entry name" value="Bact_iron-sidero_bind"/>
</dbReference>
<evidence type="ECO:0000256" key="5">
    <source>
        <dbReference type="SAM" id="MobiDB-lite"/>
    </source>
</evidence>
<organism evidence="7 8">
    <name type="scientific">Rothia amarae</name>
    <dbReference type="NCBI Taxonomy" id="169480"/>
    <lineage>
        <taxon>Bacteria</taxon>
        <taxon>Bacillati</taxon>
        <taxon>Actinomycetota</taxon>
        <taxon>Actinomycetes</taxon>
        <taxon>Micrococcales</taxon>
        <taxon>Micrococcaceae</taxon>
        <taxon>Rothia</taxon>
    </lineage>
</organism>
<keyword evidence="8" id="KW-1185">Reference proteome</keyword>
<dbReference type="SUPFAM" id="SSF53807">
    <property type="entry name" value="Helical backbone' metal receptor"/>
    <property type="match status" value="1"/>
</dbReference>
<proteinExistence type="inferred from homology"/>
<feature type="region of interest" description="Disordered" evidence="5">
    <location>
        <begin position="37"/>
        <end position="75"/>
    </location>
</feature>
<dbReference type="GO" id="GO:1901678">
    <property type="term" value="P:iron coordination entity transport"/>
    <property type="evidence" value="ECO:0007669"/>
    <property type="project" value="UniProtKB-ARBA"/>
</dbReference>
<dbReference type="KEGG" id="rama:IDM48_10145"/>
<dbReference type="Proteomes" id="UP000516421">
    <property type="component" value="Chromosome"/>
</dbReference>
<dbReference type="Pfam" id="PF01497">
    <property type="entry name" value="Peripla_BP_2"/>
    <property type="match status" value="1"/>
</dbReference>
<protein>
    <submittedName>
        <fullName evidence="7">Iron-siderophore ABC transporter substrate-binding protein</fullName>
    </submittedName>
</protein>
<feature type="domain" description="Fe/B12 periplasmic-binding" evidence="6">
    <location>
        <begin position="93"/>
        <end position="350"/>
    </location>
</feature>
<dbReference type="PANTHER" id="PTHR30532:SF25">
    <property type="entry name" value="IRON(III) DICITRATE-BINDING PERIPLASMIC PROTEIN"/>
    <property type="match status" value="1"/>
</dbReference>
<evidence type="ECO:0000256" key="3">
    <source>
        <dbReference type="ARBA" id="ARBA00022448"/>
    </source>
</evidence>
<comment type="subcellular location">
    <subcellularLocation>
        <location evidence="1">Cell envelope</location>
    </subcellularLocation>
</comment>
<dbReference type="EMBL" id="CP061538">
    <property type="protein sequence ID" value="QNV41083.1"/>
    <property type="molecule type" value="Genomic_DNA"/>
</dbReference>
<keyword evidence="3" id="KW-0813">Transport</keyword>
<accession>A0A7H2BN37</accession>
<name>A0A7H2BN37_9MICC</name>